<evidence type="ECO:0000313" key="4">
    <source>
        <dbReference type="Proteomes" id="UP000274131"/>
    </source>
</evidence>
<organism evidence="5">
    <name type="scientific">Enterobius vermicularis</name>
    <name type="common">Human pinworm</name>
    <dbReference type="NCBI Taxonomy" id="51028"/>
    <lineage>
        <taxon>Eukaryota</taxon>
        <taxon>Metazoa</taxon>
        <taxon>Ecdysozoa</taxon>
        <taxon>Nematoda</taxon>
        <taxon>Chromadorea</taxon>
        <taxon>Rhabditida</taxon>
        <taxon>Spirurina</taxon>
        <taxon>Oxyuridomorpha</taxon>
        <taxon>Oxyuroidea</taxon>
        <taxon>Oxyuridae</taxon>
        <taxon>Enterobius</taxon>
    </lineage>
</organism>
<gene>
    <name evidence="3" type="ORF">EVEC_LOCUS10803</name>
</gene>
<reference evidence="5" key="1">
    <citation type="submission" date="2017-02" db="UniProtKB">
        <authorList>
            <consortium name="WormBaseParasite"/>
        </authorList>
    </citation>
    <scope>IDENTIFICATION</scope>
</reference>
<keyword evidence="4" id="KW-1185">Reference proteome</keyword>
<feature type="compositionally biased region" description="Pro residues" evidence="1">
    <location>
        <begin position="714"/>
        <end position="723"/>
    </location>
</feature>
<protein>
    <submittedName>
        <fullName evidence="5">BTB domain-containing protein</fullName>
    </submittedName>
</protein>
<feature type="compositionally biased region" description="Polar residues" evidence="1">
    <location>
        <begin position="843"/>
        <end position="857"/>
    </location>
</feature>
<dbReference type="OrthoDB" id="409642at2759"/>
<dbReference type="Proteomes" id="UP000274131">
    <property type="component" value="Unassembled WGS sequence"/>
</dbReference>
<dbReference type="STRING" id="51028.A0A0N4VKV7"/>
<evidence type="ECO:0000313" key="3">
    <source>
        <dbReference type="EMBL" id="VDD96052.1"/>
    </source>
</evidence>
<accession>A0A0N4VKV7</accession>
<dbReference type="InterPro" id="IPR000210">
    <property type="entry name" value="BTB/POZ_dom"/>
</dbReference>
<dbReference type="Pfam" id="PF00651">
    <property type="entry name" value="BTB"/>
    <property type="match status" value="1"/>
</dbReference>
<evidence type="ECO:0000256" key="1">
    <source>
        <dbReference type="SAM" id="MobiDB-lite"/>
    </source>
</evidence>
<dbReference type="PANTHER" id="PTHR22427:SF7">
    <property type="entry name" value="GH15728P"/>
    <property type="match status" value="1"/>
</dbReference>
<feature type="compositionally biased region" description="Acidic residues" evidence="1">
    <location>
        <begin position="136"/>
        <end position="145"/>
    </location>
</feature>
<proteinExistence type="predicted"/>
<evidence type="ECO:0000313" key="5">
    <source>
        <dbReference type="WBParaSite" id="EVEC_0001150401-mRNA-1"/>
    </source>
</evidence>
<feature type="region of interest" description="Disordered" evidence="1">
    <location>
        <begin position="136"/>
        <end position="158"/>
    </location>
</feature>
<dbReference type="AlphaFoldDB" id="A0A0N4VKV7"/>
<feature type="compositionally biased region" description="Basic and acidic residues" evidence="1">
    <location>
        <begin position="769"/>
        <end position="780"/>
    </location>
</feature>
<feature type="compositionally biased region" description="Polar residues" evidence="1">
    <location>
        <begin position="148"/>
        <end position="158"/>
    </location>
</feature>
<dbReference type="EMBL" id="UXUI01011217">
    <property type="protein sequence ID" value="VDD96052.1"/>
    <property type="molecule type" value="Genomic_DNA"/>
</dbReference>
<dbReference type="InterPro" id="IPR043225">
    <property type="entry name" value="BACK_BTBD8"/>
</dbReference>
<dbReference type="Gene3D" id="3.30.710.10">
    <property type="entry name" value="Potassium Channel Kv1.1, Chain A"/>
    <property type="match status" value="2"/>
</dbReference>
<evidence type="ECO:0000259" key="2">
    <source>
        <dbReference type="PROSITE" id="PS50097"/>
    </source>
</evidence>
<dbReference type="SUPFAM" id="SSF54695">
    <property type="entry name" value="POZ domain"/>
    <property type="match status" value="1"/>
</dbReference>
<dbReference type="PROSITE" id="PS50097">
    <property type="entry name" value="BTB"/>
    <property type="match status" value="2"/>
</dbReference>
<reference evidence="3 4" key="2">
    <citation type="submission" date="2018-10" db="EMBL/GenBank/DDBJ databases">
        <authorList>
            <consortium name="Pathogen Informatics"/>
        </authorList>
    </citation>
    <scope>NUCLEOTIDE SEQUENCE [LARGE SCALE GENOMIC DNA]</scope>
</reference>
<dbReference type="Pfam" id="PF26017">
    <property type="entry name" value="BACK_BTBD8"/>
    <property type="match status" value="1"/>
</dbReference>
<dbReference type="WBParaSite" id="EVEC_0001150401-mRNA-1">
    <property type="protein sequence ID" value="EVEC_0001150401-mRNA-1"/>
    <property type="gene ID" value="EVEC_0001150401"/>
</dbReference>
<name>A0A0N4VKV7_ENTVE</name>
<feature type="region of interest" description="Disordered" evidence="1">
    <location>
        <begin position="708"/>
        <end position="890"/>
    </location>
</feature>
<feature type="compositionally biased region" description="Basic and acidic residues" evidence="1">
    <location>
        <begin position="872"/>
        <end position="890"/>
    </location>
</feature>
<sequence>MRDCQIWDKFNAERQALRIKLAEQLRLNMSFLIGDVHDADLLLVSADGSKLPAHQCILHQRAPGFYGRFVEPTIAAATRSGNPSAVLEVAVGDVDSEGLRFFIRYKNLYLEDQDDEGSQPTYKMDESTDLGDYGVEEEEVEETAEQEPSPQGDSLETSKNTSLCRLANEDPVAMTSFLELANESPMVTSMSTERDESRSSMQEGFLEYRKGSFPENAYERFISLNKETSEDTENSSGLRNRSESCATSKQIFQMFIEFEGAGSTSDMCRSAPEGIRSRALAARQLSINSLTSLTSIDVSSVEVSAPPVDRNPSCKLAEDLLNMYLKNIDTDIVVKTDNGELFAHRCVLSATSAYFKNQLQKQRVKYIELKGYSRTAVHFLLSFLYGGLTYIGDDVDIYELVSLGTHLNIESLLQLILLHFRAKKCHFFHRALAWQAKHFSRIWKGRVFAHLNPRWQKACFDALVEEMDEEAVIDVMLGCERLQASLPYSRTGKASESVQILVSDVLDFAQELLLQSFDAVLFSKSFRSHGKGLALNIGLLEDVFLPLVHSLSADTAIRSYLSLCKLIDIIRKDIPSPKKALLSSTVDVWNPKFLNLIRRLYELVDKHILHYAASAVKTESWNLLDEHDQQRIKESGIFVEMKQPRAPPPKFSSFNRAYKRSSSAGVQSYGSHERASSLERWRPFRAGDQVHFSALKANSLKMRTVKNDAEVAQPSPPPAPQPPVKHESSISSTEEETKQKKHGSLITKLQTERRAKSVSTSPKVSPFRKRPEEMASVKLEETEEGESQESEEKSIAKPKSVVKPMVSERRSPQVSSSTSKETDTPRSRTRLYQPTKFRRSQEKLSATSEGYTGSGKSSSKRDQSVTSYHGGSIEKTKRHLYSEARKVTGL</sequence>
<dbReference type="PANTHER" id="PTHR22427">
    <property type="entry name" value="GH15728P"/>
    <property type="match status" value="1"/>
</dbReference>
<feature type="domain" description="BTB" evidence="2">
    <location>
        <begin position="330"/>
        <end position="393"/>
    </location>
</feature>
<dbReference type="InterPro" id="IPR011333">
    <property type="entry name" value="SKP1/BTB/POZ_sf"/>
</dbReference>
<feature type="domain" description="BTB" evidence="2">
    <location>
        <begin position="39"/>
        <end position="105"/>
    </location>
</feature>
<dbReference type="SMART" id="SM00225">
    <property type="entry name" value="BTB"/>
    <property type="match status" value="1"/>
</dbReference>